<dbReference type="InterPro" id="IPR050736">
    <property type="entry name" value="Sensor_HK_Regulatory"/>
</dbReference>
<dbReference type="PRINTS" id="PR00344">
    <property type="entry name" value="BCTRLSENSOR"/>
</dbReference>
<feature type="transmembrane region" description="Helical" evidence="7">
    <location>
        <begin position="374"/>
        <end position="393"/>
    </location>
</feature>
<evidence type="ECO:0000256" key="1">
    <source>
        <dbReference type="ARBA" id="ARBA00000085"/>
    </source>
</evidence>
<evidence type="ECO:0000259" key="10">
    <source>
        <dbReference type="PROSITE" id="PS50113"/>
    </source>
</evidence>
<keyword evidence="7" id="KW-1133">Transmembrane helix</keyword>
<keyword evidence="6" id="KW-0902">Two-component regulatory system</keyword>
<dbReference type="RefSeq" id="WP_193676513.1">
    <property type="nucleotide sequence ID" value="NZ_JADDIV010000003.1"/>
</dbReference>
<evidence type="ECO:0000256" key="7">
    <source>
        <dbReference type="SAM" id="Phobius"/>
    </source>
</evidence>
<dbReference type="InterPro" id="IPR001610">
    <property type="entry name" value="PAC"/>
</dbReference>
<dbReference type="InterPro" id="IPR003594">
    <property type="entry name" value="HATPase_dom"/>
</dbReference>
<dbReference type="CDD" id="cd00075">
    <property type="entry name" value="HATPase"/>
    <property type="match status" value="1"/>
</dbReference>
<keyword evidence="7" id="KW-0472">Membrane</keyword>
<dbReference type="InterPro" id="IPR004358">
    <property type="entry name" value="Sig_transdc_His_kin-like_C"/>
</dbReference>
<dbReference type="SMART" id="SM00387">
    <property type="entry name" value="HATPase_c"/>
    <property type="match status" value="1"/>
</dbReference>
<evidence type="ECO:0000256" key="2">
    <source>
        <dbReference type="ARBA" id="ARBA00012438"/>
    </source>
</evidence>
<dbReference type="SMART" id="SM00388">
    <property type="entry name" value="HisKA"/>
    <property type="match status" value="1"/>
</dbReference>
<evidence type="ECO:0000259" key="9">
    <source>
        <dbReference type="PROSITE" id="PS50112"/>
    </source>
</evidence>
<dbReference type="InterPro" id="IPR011622">
    <property type="entry name" value="7TMR_DISM_rcpt_extracell_dom2"/>
</dbReference>
<dbReference type="PANTHER" id="PTHR43711">
    <property type="entry name" value="TWO-COMPONENT HISTIDINE KINASE"/>
    <property type="match status" value="1"/>
</dbReference>
<keyword evidence="4" id="KW-0808">Transferase</keyword>
<comment type="catalytic activity">
    <reaction evidence="1">
        <text>ATP + protein L-histidine = ADP + protein N-phospho-L-histidine.</text>
        <dbReference type="EC" id="2.7.13.3"/>
    </reaction>
</comment>
<feature type="domain" description="PAS" evidence="9">
    <location>
        <begin position="578"/>
        <end position="604"/>
    </location>
</feature>
<dbReference type="InterPro" id="IPR036097">
    <property type="entry name" value="HisK_dim/P_sf"/>
</dbReference>
<dbReference type="SMART" id="SM00086">
    <property type="entry name" value="PAC"/>
    <property type="match status" value="2"/>
</dbReference>
<dbReference type="InterPro" id="IPR035965">
    <property type="entry name" value="PAS-like_dom_sf"/>
</dbReference>
<feature type="transmembrane region" description="Helical" evidence="7">
    <location>
        <begin position="289"/>
        <end position="307"/>
    </location>
</feature>
<feature type="transmembrane region" description="Helical" evidence="7">
    <location>
        <begin position="221"/>
        <end position="246"/>
    </location>
</feature>
<dbReference type="SMART" id="SM00091">
    <property type="entry name" value="PAS"/>
    <property type="match status" value="2"/>
</dbReference>
<evidence type="ECO:0000256" key="5">
    <source>
        <dbReference type="ARBA" id="ARBA00022777"/>
    </source>
</evidence>
<dbReference type="Pfam" id="PF07695">
    <property type="entry name" value="7TMR-DISM_7TM"/>
    <property type="match status" value="1"/>
</dbReference>
<feature type="transmembrane region" description="Helical" evidence="7">
    <location>
        <begin position="344"/>
        <end position="362"/>
    </location>
</feature>
<evidence type="ECO:0000313" key="11">
    <source>
        <dbReference type="EMBL" id="MBE7367885.1"/>
    </source>
</evidence>
<evidence type="ECO:0000313" key="12">
    <source>
        <dbReference type="Proteomes" id="UP000806285"/>
    </source>
</evidence>
<proteinExistence type="predicted"/>
<dbReference type="Pfam" id="PF07696">
    <property type="entry name" value="7TMR-DISMED2"/>
    <property type="match status" value="1"/>
</dbReference>
<comment type="caution">
    <text evidence="11">The sequence shown here is derived from an EMBL/GenBank/DDBJ whole genome shotgun (WGS) entry which is preliminary data.</text>
</comment>
<reference evidence="11 12" key="1">
    <citation type="submission" date="2020-10" db="EMBL/GenBank/DDBJ databases">
        <title>Ramlibacter sp. HM2 16S ribosomal RNA gene Genome sequencing and assembly.</title>
        <authorList>
            <person name="Kang M."/>
        </authorList>
    </citation>
    <scope>NUCLEOTIDE SEQUENCE [LARGE SCALE GENOMIC DNA]</scope>
    <source>
        <strain evidence="11 12">HM2</strain>
    </source>
</reference>
<organism evidence="11 12">
    <name type="scientific">Ramlibacter pallidus</name>
    <dbReference type="NCBI Taxonomy" id="2780087"/>
    <lineage>
        <taxon>Bacteria</taxon>
        <taxon>Pseudomonadati</taxon>
        <taxon>Pseudomonadota</taxon>
        <taxon>Betaproteobacteria</taxon>
        <taxon>Burkholderiales</taxon>
        <taxon>Comamonadaceae</taxon>
        <taxon>Ramlibacter</taxon>
    </lineage>
</organism>
<dbReference type="CDD" id="cd00130">
    <property type="entry name" value="PAS"/>
    <property type="match status" value="2"/>
</dbReference>
<dbReference type="Gene3D" id="3.30.565.10">
    <property type="entry name" value="Histidine kinase-like ATPase, C-terminal domain"/>
    <property type="match status" value="1"/>
</dbReference>
<dbReference type="Gene3D" id="3.30.450.20">
    <property type="entry name" value="PAS domain"/>
    <property type="match status" value="2"/>
</dbReference>
<feature type="domain" description="PAC" evidence="10">
    <location>
        <begin position="625"/>
        <end position="676"/>
    </location>
</feature>
<feature type="transmembrane region" description="Helical" evidence="7">
    <location>
        <begin position="192"/>
        <end position="214"/>
    </location>
</feature>
<dbReference type="SUPFAM" id="SSF55874">
    <property type="entry name" value="ATPase domain of HSP90 chaperone/DNA topoisomerase II/histidine kinase"/>
    <property type="match status" value="1"/>
</dbReference>
<dbReference type="PROSITE" id="PS50109">
    <property type="entry name" value="HIS_KIN"/>
    <property type="match status" value="1"/>
</dbReference>
<feature type="domain" description="Histidine kinase" evidence="8">
    <location>
        <begin position="694"/>
        <end position="911"/>
    </location>
</feature>
<gene>
    <name evidence="11" type="ORF">IM787_09920</name>
</gene>
<dbReference type="SUPFAM" id="SSF55785">
    <property type="entry name" value="PYP-like sensor domain (PAS domain)"/>
    <property type="match status" value="2"/>
</dbReference>
<evidence type="ECO:0000256" key="6">
    <source>
        <dbReference type="ARBA" id="ARBA00023012"/>
    </source>
</evidence>
<dbReference type="InterPro" id="IPR003661">
    <property type="entry name" value="HisK_dim/P_dom"/>
</dbReference>
<dbReference type="SUPFAM" id="SSF47384">
    <property type="entry name" value="Homodimeric domain of signal transducing histidine kinase"/>
    <property type="match status" value="1"/>
</dbReference>
<dbReference type="Pfam" id="PF08448">
    <property type="entry name" value="PAS_4"/>
    <property type="match status" value="1"/>
</dbReference>
<keyword evidence="12" id="KW-1185">Reference proteome</keyword>
<feature type="transmembrane region" description="Helical" evidence="7">
    <location>
        <begin position="313"/>
        <end position="332"/>
    </location>
</feature>
<dbReference type="Gene3D" id="2.60.40.2380">
    <property type="match status" value="1"/>
</dbReference>
<dbReference type="Pfam" id="PF02518">
    <property type="entry name" value="HATPase_c"/>
    <property type="match status" value="1"/>
</dbReference>
<dbReference type="InterPro" id="IPR011623">
    <property type="entry name" value="7TMR_DISM_rcpt_extracell_dom1"/>
</dbReference>
<dbReference type="Proteomes" id="UP000806285">
    <property type="component" value="Unassembled WGS sequence"/>
</dbReference>
<evidence type="ECO:0000259" key="8">
    <source>
        <dbReference type="PROSITE" id="PS50109"/>
    </source>
</evidence>
<dbReference type="PROSITE" id="PS50113">
    <property type="entry name" value="PAC"/>
    <property type="match status" value="2"/>
</dbReference>
<dbReference type="PANTHER" id="PTHR43711:SF26">
    <property type="entry name" value="SENSOR HISTIDINE KINASE RCSC"/>
    <property type="match status" value="1"/>
</dbReference>
<dbReference type="Pfam" id="PF13426">
    <property type="entry name" value="PAS_9"/>
    <property type="match status" value="1"/>
</dbReference>
<dbReference type="InterPro" id="IPR036890">
    <property type="entry name" value="HATPase_C_sf"/>
</dbReference>
<dbReference type="Gene3D" id="1.10.287.130">
    <property type="match status" value="1"/>
</dbReference>
<protein>
    <recommendedName>
        <fullName evidence="2">histidine kinase</fullName>
        <ecNumber evidence="2">2.7.13.3</ecNumber>
    </recommendedName>
</protein>
<dbReference type="EMBL" id="JADDIV010000003">
    <property type="protein sequence ID" value="MBE7367885.1"/>
    <property type="molecule type" value="Genomic_DNA"/>
</dbReference>
<dbReference type="InterPro" id="IPR005467">
    <property type="entry name" value="His_kinase_dom"/>
</dbReference>
<dbReference type="EC" id="2.7.13.3" evidence="2"/>
<feature type="transmembrane region" description="Helical" evidence="7">
    <location>
        <begin position="258"/>
        <end position="277"/>
    </location>
</feature>
<accession>A0ABR9S306</accession>
<keyword evidence="5" id="KW-0418">Kinase</keyword>
<dbReference type="NCBIfam" id="TIGR00229">
    <property type="entry name" value="sensory_box"/>
    <property type="match status" value="2"/>
</dbReference>
<feature type="domain" description="PAC" evidence="10">
    <location>
        <begin position="500"/>
        <end position="551"/>
    </location>
</feature>
<dbReference type="InterPro" id="IPR013656">
    <property type="entry name" value="PAS_4"/>
</dbReference>
<name>A0ABR9S306_9BURK</name>
<sequence length="924" mass="102796">MRELIRYSPAWLARILAGALLLACAWVQAEPLTLGEGDRYNLAPFLQVLEDDTRGLDLEDVLAAEQQARFRPVRSSGPAANFGLTQSAVWLRVDLWSPPGSDPAWLLELAYPPLDRLQVFTRNAQGTWQRQVAGDLQPFMARPVVHRNHVVPVSLPPGESTVYLRLTSQGTITAPVRLWRPQALWQSDQGSYALLSLYFGLLFGLGLYNLLLFLSVRDPAYLIYVMFVGGMAVAQAALTGLGYQYLWPEQVWWNSVSPPAGMCLAATFGLLFARRFLDSVHAMRVMDRVLLTLAVLWALTFVTAVALPYVVSTWLVTVWAPVSVLALVVSGVQALRRGHGGAKHYLAAWTVLLVGVFTLFLHNTGVLPSNAFTSNALLIGSGLEMILLSFALADRINVARRFKEQSQLRLAAEHAMVEALSESQRRLKTVLEEREIILENSIVGICFLTAQGRLRWANRAMKEIFGADRPTSMEPFYLSREEYLAVGAQVAAAVAKGEVYERELEVQRADGSRIWIHLSGKAVSPTDLAQGTVWVIMDITRRKELEVQLQRTMSEREAILNNAVVGIVLSVKRTHEWVNEKFAQMLGYPRQVLIGQGSDYLHPDTESWQRFGVEARAALIATDAYTCEMQLRRRNGELFWVEMAGSCVRPHDPDAGVIWTFLDITRRKQSEARMRDALEQQRQLNELRSRFVAMTSHEFRTPLAAILSAEEVLRHYGDRLPTQERLETLDGIAAGVQRMSRMLDRVLLLGRADAQMLEFKPGRVDLRVLCPQIVDEAGLQHPEGASRVVCDVAPDLAPALYDEKLLRHIFVNLLSNAIKYSPAGGDVRFEVRREQDDTVFRVRDSGIGIPPGEVDHLFESFHRASNVGDIQGTGLGLAIVKNAVDMHGGTIAVESALGEGTTFTVRLPGYLPVRTRGAQAEAAG</sequence>
<dbReference type="PROSITE" id="PS50112">
    <property type="entry name" value="PAS"/>
    <property type="match status" value="1"/>
</dbReference>
<keyword evidence="3" id="KW-0597">Phosphoprotein</keyword>
<keyword evidence="7" id="KW-0812">Transmembrane</keyword>
<dbReference type="CDD" id="cd00082">
    <property type="entry name" value="HisKA"/>
    <property type="match status" value="1"/>
</dbReference>
<dbReference type="Pfam" id="PF00512">
    <property type="entry name" value="HisKA"/>
    <property type="match status" value="1"/>
</dbReference>
<dbReference type="InterPro" id="IPR000014">
    <property type="entry name" value="PAS"/>
</dbReference>
<dbReference type="InterPro" id="IPR000700">
    <property type="entry name" value="PAS-assoc_C"/>
</dbReference>
<evidence type="ECO:0000256" key="4">
    <source>
        <dbReference type="ARBA" id="ARBA00022679"/>
    </source>
</evidence>
<evidence type="ECO:0000256" key="3">
    <source>
        <dbReference type="ARBA" id="ARBA00022553"/>
    </source>
</evidence>